<sequence length="139" mass="15238">MLGPETAERLLNAVVGVPGIRRLMVNGPGLPKTVPYGPARGKPNPNTNRKTITVGGSDVDLRVQVGMVTIEVTDEATIEEIRTVCDRIFTQFPYQLQVGQFMKTQATLVDYAKYGPDADETMIGLVDPKRTDVPVMIQH</sequence>
<dbReference type="RefSeq" id="WP_274924451.1">
    <property type="nucleotide sequence ID" value="NZ_JAKELO010000002.1"/>
</dbReference>
<evidence type="ECO:0000313" key="3">
    <source>
        <dbReference type="Proteomes" id="UP001143747"/>
    </source>
</evidence>
<protein>
    <submittedName>
        <fullName evidence="2">Methyl-coenzyme M reductase operon protein D</fullName>
    </submittedName>
</protein>
<organism evidence="2 3">
    <name type="scientific">Methanogenium marinum</name>
    <dbReference type="NCBI Taxonomy" id="348610"/>
    <lineage>
        <taxon>Archaea</taxon>
        <taxon>Methanobacteriati</taxon>
        <taxon>Methanobacteriota</taxon>
        <taxon>Stenosarchaea group</taxon>
        <taxon>Methanomicrobia</taxon>
        <taxon>Methanomicrobiales</taxon>
        <taxon>Methanomicrobiaceae</taxon>
        <taxon>Methanogenium</taxon>
    </lineage>
</organism>
<accession>A0A9Q4KUY9</accession>
<comment type="caution">
    <text evidence="2">The sequence shown here is derived from an EMBL/GenBank/DDBJ whole genome shotgun (WGS) entry which is preliminary data.</text>
</comment>
<reference evidence="2" key="1">
    <citation type="submission" date="2022-01" db="EMBL/GenBank/DDBJ databases">
        <title>Draft genome of Methanogenium marinum DSM 15558.</title>
        <authorList>
            <person name="Chen S.-C."/>
            <person name="You Y.-T."/>
        </authorList>
    </citation>
    <scope>NUCLEOTIDE SEQUENCE</scope>
    <source>
        <strain evidence="2">DSM 15558</strain>
    </source>
</reference>
<proteinExistence type="predicted"/>
<dbReference type="GO" id="GO:0015948">
    <property type="term" value="P:methanogenesis"/>
    <property type="evidence" value="ECO:0007669"/>
    <property type="project" value="UniProtKB-KW"/>
</dbReference>
<evidence type="ECO:0000256" key="1">
    <source>
        <dbReference type="ARBA" id="ARBA00022994"/>
    </source>
</evidence>
<name>A0A9Q4KUY9_9EURY</name>
<dbReference type="AlphaFoldDB" id="A0A9Q4KUY9"/>
<dbReference type="Pfam" id="PF02505">
    <property type="entry name" value="MCR_D"/>
    <property type="match status" value="1"/>
</dbReference>
<dbReference type="EMBL" id="JAKELO010000002">
    <property type="protein sequence ID" value="MDE4907806.1"/>
    <property type="molecule type" value="Genomic_DNA"/>
</dbReference>
<evidence type="ECO:0000313" key="2">
    <source>
        <dbReference type="EMBL" id="MDE4907806.1"/>
    </source>
</evidence>
<dbReference type="InterPro" id="IPR003901">
    <property type="entry name" value="Me_CoM_Rdtase_D"/>
</dbReference>
<keyword evidence="3" id="KW-1185">Reference proteome</keyword>
<gene>
    <name evidence="2" type="primary">mcrD</name>
    <name evidence="2" type="ORF">L0665_04165</name>
</gene>
<keyword evidence="1" id="KW-0484">Methanogenesis</keyword>
<dbReference type="PIRSF" id="PIRSF005636">
    <property type="entry name" value="McrD"/>
    <property type="match status" value="1"/>
</dbReference>
<dbReference type="Proteomes" id="UP001143747">
    <property type="component" value="Unassembled WGS sequence"/>
</dbReference>
<dbReference type="NCBIfam" id="TIGR03260">
    <property type="entry name" value="met_CoM_red_D"/>
    <property type="match status" value="1"/>
</dbReference>